<protein>
    <submittedName>
        <fullName evidence="1">Uncharacterized protein</fullName>
    </submittedName>
</protein>
<dbReference type="AlphaFoldDB" id="A0A0B7C3V9"/>
<organism evidence="1">
    <name type="scientific">Arion vulgaris</name>
    <dbReference type="NCBI Taxonomy" id="1028688"/>
    <lineage>
        <taxon>Eukaryota</taxon>
        <taxon>Metazoa</taxon>
        <taxon>Spiralia</taxon>
        <taxon>Lophotrochozoa</taxon>
        <taxon>Mollusca</taxon>
        <taxon>Gastropoda</taxon>
        <taxon>Heterobranchia</taxon>
        <taxon>Euthyneura</taxon>
        <taxon>Panpulmonata</taxon>
        <taxon>Eupulmonata</taxon>
        <taxon>Stylommatophora</taxon>
        <taxon>Helicina</taxon>
        <taxon>Arionoidea</taxon>
        <taxon>Arionidae</taxon>
        <taxon>Arion</taxon>
    </lineage>
</organism>
<evidence type="ECO:0000313" key="1">
    <source>
        <dbReference type="EMBL" id="CEK99862.1"/>
    </source>
</evidence>
<dbReference type="EMBL" id="HACG01052991">
    <property type="protein sequence ID" value="CEK99862.1"/>
    <property type="molecule type" value="Transcribed_RNA"/>
</dbReference>
<sequence>TIQSWLGGGNTVSYTDVKVASHVLEVYIKKLQEAVSNYFEGPQKHLESFVERYGYIVNGDALSEIKEYMKAEHTFAEF</sequence>
<gene>
    <name evidence="1" type="primary">ORF222305</name>
</gene>
<name>A0A0B7C3V9_9EUPU</name>
<accession>A0A0B7C3V9</accession>
<reference evidence="1" key="1">
    <citation type="submission" date="2014-12" db="EMBL/GenBank/DDBJ databases">
        <title>Insight into the proteome of Arion vulgaris.</title>
        <authorList>
            <person name="Aradska J."/>
            <person name="Bulat T."/>
            <person name="Smidak R."/>
            <person name="Sarate P."/>
            <person name="Gangsoo J."/>
            <person name="Sialana F."/>
            <person name="Bilban M."/>
            <person name="Lubec G."/>
        </authorList>
    </citation>
    <scope>NUCLEOTIDE SEQUENCE</scope>
    <source>
        <tissue evidence="1">Skin</tissue>
    </source>
</reference>
<proteinExistence type="predicted"/>
<feature type="non-terminal residue" evidence="1">
    <location>
        <position position="1"/>
    </location>
</feature>
<feature type="non-terminal residue" evidence="1">
    <location>
        <position position="78"/>
    </location>
</feature>